<keyword evidence="6 7" id="KW-0472">Membrane</keyword>
<evidence type="ECO:0000256" key="5">
    <source>
        <dbReference type="ARBA" id="ARBA00022989"/>
    </source>
</evidence>
<keyword evidence="3" id="KW-1003">Cell membrane</keyword>
<accession>A0A8J3WA88</accession>
<dbReference type="PANTHER" id="PTHR30193:SF1">
    <property type="entry name" value="ABC TRANSPORTER PERMEASE PROTEIN YESP-RELATED"/>
    <property type="match status" value="1"/>
</dbReference>
<feature type="transmembrane region" description="Helical" evidence="7">
    <location>
        <begin position="106"/>
        <end position="126"/>
    </location>
</feature>
<evidence type="ECO:0000259" key="9">
    <source>
        <dbReference type="PROSITE" id="PS50928"/>
    </source>
</evidence>
<evidence type="ECO:0000256" key="8">
    <source>
        <dbReference type="SAM" id="MobiDB-lite"/>
    </source>
</evidence>
<dbReference type="InterPro" id="IPR000515">
    <property type="entry name" value="MetI-like"/>
</dbReference>
<feature type="compositionally biased region" description="Low complexity" evidence="8">
    <location>
        <begin position="9"/>
        <end position="18"/>
    </location>
</feature>
<keyword evidence="2 7" id="KW-0813">Transport</keyword>
<evidence type="ECO:0000256" key="4">
    <source>
        <dbReference type="ARBA" id="ARBA00022692"/>
    </source>
</evidence>
<keyword evidence="11" id="KW-1185">Reference proteome</keyword>
<feature type="domain" description="ABC transmembrane type-1" evidence="9">
    <location>
        <begin position="101"/>
        <end position="314"/>
    </location>
</feature>
<comment type="similarity">
    <text evidence="7">Belongs to the binding-protein-dependent transport system permease family.</text>
</comment>
<protein>
    <submittedName>
        <fullName evidence="10">ABC transporter permease</fullName>
    </submittedName>
</protein>
<evidence type="ECO:0000256" key="2">
    <source>
        <dbReference type="ARBA" id="ARBA00022448"/>
    </source>
</evidence>
<evidence type="ECO:0000313" key="11">
    <source>
        <dbReference type="Proteomes" id="UP000616724"/>
    </source>
</evidence>
<dbReference type="Pfam" id="PF00528">
    <property type="entry name" value="BPD_transp_1"/>
    <property type="match status" value="1"/>
</dbReference>
<sequence>MVDSLSLKPEAAAPAHAPAVKRGRGRPQPPRGSLRSRREAWAAHLFLVPWFLGLFLITIGPIVASLYLSFTDYSLLDEAKWVGLDNYVTLFTEDPRFWTSLKVTTIYVVVSVPLQLGFALGLALLLDRGLRGLSFYRSIYYLPSLLGGSVAIAILWRKIFGADGLVNAVLAIFGIQGTSYVNNPDTALGTLILLHVWTFGAPMVIFLAGLRQIPGSYYEAASIDGAGTLQQFKSITLPLLTPIIFFNLVLEVIKSFQSFTQSFIVSNGTGGPTDSTLFYTLYLYTKGFKDYEMGYASALAWVLVIIIAGLTGVNFLASKYWVFYGDSK</sequence>
<dbReference type="Gene3D" id="1.10.3720.10">
    <property type="entry name" value="MetI-like"/>
    <property type="match status" value="1"/>
</dbReference>
<dbReference type="Proteomes" id="UP000616724">
    <property type="component" value="Unassembled WGS sequence"/>
</dbReference>
<feature type="transmembrane region" description="Helical" evidence="7">
    <location>
        <begin position="187"/>
        <end position="210"/>
    </location>
</feature>
<evidence type="ECO:0000256" key="3">
    <source>
        <dbReference type="ARBA" id="ARBA00022475"/>
    </source>
</evidence>
<evidence type="ECO:0000256" key="7">
    <source>
        <dbReference type="RuleBase" id="RU363032"/>
    </source>
</evidence>
<keyword evidence="5 7" id="KW-1133">Transmembrane helix</keyword>
<evidence type="ECO:0000256" key="1">
    <source>
        <dbReference type="ARBA" id="ARBA00004651"/>
    </source>
</evidence>
<dbReference type="PROSITE" id="PS50928">
    <property type="entry name" value="ABC_TM1"/>
    <property type="match status" value="1"/>
</dbReference>
<dbReference type="PANTHER" id="PTHR30193">
    <property type="entry name" value="ABC TRANSPORTER PERMEASE PROTEIN"/>
    <property type="match status" value="1"/>
</dbReference>
<name>A0A8J3WA88_9ACTN</name>
<keyword evidence="4 7" id="KW-0812">Transmembrane</keyword>
<evidence type="ECO:0000313" key="10">
    <source>
        <dbReference type="EMBL" id="GIH81557.1"/>
    </source>
</evidence>
<dbReference type="SUPFAM" id="SSF161098">
    <property type="entry name" value="MetI-like"/>
    <property type="match status" value="1"/>
</dbReference>
<feature type="region of interest" description="Disordered" evidence="8">
    <location>
        <begin position="1"/>
        <end position="33"/>
    </location>
</feature>
<comment type="subcellular location">
    <subcellularLocation>
        <location evidence="1 7">Cell membrane</location>
        <topology evidence="1 7">Multi-pass membrane protein</topology>
    </subcellularLocation>
</comment>
<dbReference type="GO" id="GO:0005886">
    <property type="term" value="C:plasma membrane"/>
    <property type="evidence" value="ECO:0007669"/>
    <property type="project" value="UniProtKB-SubCell"/>
</dbReference>
<dbReference type="EMBL" id="BOOH01000083">
    <property type="protein sequence ID" value="GIH81557.1"/>
    <property type="molecule type" value="Genomic_DNA"/>
</dbReference>
<feature type="transmembrane region" description="Helical" evidence="7">
    <location>
        <begin position="138"/>
        <end position="156"/>
    </location>
</feature>
<dbReference type="GO" id="GO:0055085">
    <property type="term" value="P:transmembrane transport"/>
    <property type="evidence" value="ECO:0007669"/>
    <property type="project" value="InterPro"/>
</dbReference>
<organism evidence="10 11">
    <name type="scientific">Planobispora longispora</name>
    <dbReference type="NCBI Taxonomy" id="28887"/>
    <lineage>
        <taxon>Bacteria</taxon>
        <taxon>Bacillati</taxon>
        <taxon>Actinomycetota</taxon>
        <taxon>Actinomycetes</taxon>
        <taxon>Streptosporangiales</taxon>
        <taxon>Streptosporangiaceae</taxon>
        <taxon>Planobispora</taxon>
    </lineage>
</organism>
<feature type="transmembrane region" description="Helical" evidence="7">
    <location>
        <begin position="231"/>
        <end position="250"/>
    </location>
</feature>
<dbReference type="CDD" id="cd06261">
    <property type="entry name" value="TM_PBP2"/>
    <property type="match status" value="1"/>
</dbReference>
<reference evidence="10 11" key="1">
    <citation type="submission" date="2021-01" db="EMBL/GenBank/DDBJ databases">
        <title>Whole genome shotgun sequence of Planobispora longispora NBRC 13918.</title>
        <authorList>
            <person name="Komaki H."/>
            <person name="Tamura T."/>
        </authorList>
    </citation>
    <scope>NUCLEOTIDE SEQUENCE [LARGE SCALE GENOMIC DNA]</scope>
    <source>
        <strain evidence="10 11">NBRC 13918</strain>
    </source>
</reference>
<feature type="transmembrane region" description="Helical" evidence="7">
    <location>
        <begin position="41"/>
        <end position="68"/>
    </location>
</feature>
<comment type="caution">
    <text evidence="10">The sequence shown here is derived from an EMBL/GenBank/DDBJ whole genome shotgun (WGS) entry which is preliminary data.</text>
</comment>
<feature type="transmembrane region" description="Helical" evidence="7">
    <location>
        <begin position="298"/>
        <end position="322"/>
    </location>
</feature>
<dbReference type="AlphaFoldDB" id="A0A8J3WA88"/>
<gene>
    <name evidence="10" type="ORF">Plo01_79860</name>
</gene>
<dbReference type="SUPFAM" id="SSF160964">
    <property type="entry name" value="MalF N-terminal region-like"/>
    <property type="match status" value="1"/>
</dbReference>
<dbReference type="RefSeq" id="WP_373871767.1">
    <property type="nucleotide sequence ID" value="NZ_BOOH01000083.1"/>
</dbReference>
<proteinExistence type="inferred from homology"/>
<dbReference type="InterPro" id="IPR035906">
    <property type="entry name" value="MetI-like_sf"/>
</dbReference>
<dbReference type="InterPro" id="IPR051393">
    <property type="entry name" value="ABC_transporter_permease"/>
</dbReference>
<evidence type="ECO:0000256" key="6">
    <source>
        <dbReference type="ARBA" id="ARBA00023136"/>
    </source>
</evidence>